<keyword evidence="5" id="KW-0560">Oxidoreductase</keyword>
<dbReference type="CDD" id="cd08255">
    <property type="entry name" value="2-desacetyl-2-hydroxyethyl_bacteriochlorophyllide_like"/>
    <property type="match status" value="1"/>
</dbReference>
<dbReference type="InterPro" id="IPR011032">
    <property type="entry name" value="GroES-like_sf"/>
</dbReference>
<keyword evidence="4" id="KW-0862">Zinc</keyword>
<comment type="cofactor">
    <cofactor evidence="1">
        <name>Zn(2+)</name>
        <dbReference type="ChEBI" id="CHEBI:29105"/>
    </cofactor>
</comment>
<evidence type="ECO:0000256" key="4">
    <source>
        <dbReference type="ARBA" id="ARBA00022833"/>
    </source>
</evidence>
<proteinExistence type="inferred from homology"/>
<dbReference type="Gene3D" id="3.40.50.720">
    <property type="entry name" value="NAD(P)-binding Rossmann-like Domain"/>
    <property type="match status" value="1"/>
</dbReference>
<name>A0A371NYR5_9ACTN</name>
<accession>A0A371NYR5</accession>
<dbReference type="PANTHER" id="PTHR43350">
    <property type="entry name" value="NAD-DEPENDENT ALCOHOL DEHYDROGENASE"/>
    <property type="match status" value="1"/>
</dbReference>
<evidence type="ECO:0000256" key="1">
    <source>
        <dbReference type="ARBA" id="ARBA00001947"/>
    </source>
</evidence>
<feature type="domain" description="Alcohol dehydrogenase-like C-terminal" evidence="6">
    <location>
        <begin position="179"/>
        <end position="293"/>
    </location>
</feature>
<dbReference type="SUPFAM" id="SSF50129">
    <property type="entry name" value="GroES-like"/>
    <property type="match status" value="1"/>
</dbReference>
<comment type="caution">
    <text evidence="7">The sequence shown here is derived from an EMBL/GenBank/DDBJ whole genome shotgun (WGS) entry which is preliminary data.</text>
</comment>
<keyword evidence="3" id="KW-0479">Metal-binding</keyword>
<evidence type="ECO:0000256" key="5">
    <source>
        <dbReference type="ARBA" id="ARBA00023002"/>
    </source>
</evidence>
<dbReference type="GO" id="GO:0046872">
    <property type="term" value="F:metal ion binding"/>
    <property type="evidence" value="ECO:0007669"/>
    <property type="project" value="UniProtKB-KW"/>
</dbReference>
<dbReference type="Pfam" id="PF00107">
    <property type="entry name" value="ADH_zinc_N"/>
    <property type="match status" value="1"/>
</dbReference>
<protein>
    <submittedName>
        <fullName evidence="7">Zinc-binding alcohol dehydrogenase</fullName>
    </submittedName>
</protein>
<sequence length="367" mass="39377">MHGNQRRTSDMSSNTNDGAAQNDARAVWFVAPREVELRSEPIGAPGPEDINVRAITSLVSAGTEMSVYHGTAGSKDAVDLPTTGGSFPFPLKFAYQIVGEVEEAGDRSGFSVGDRVFAYHPHQELFTIGGTSGFVFPVHGEASAEQAAFTNLYSVAYNALLDTPVRIGDVVVVSGLGVIGTFLAHLCRADAGTLILVDPMPSRRERAAWIGADAVVSPDEAAAVIEELSAGRGNDLWFEASGAPAALQSAVDNTGQEGTITVVSFYGNKPVTLQLGLQFHFRRQRIVSSQISSIGSGLQPRWDWVRRYDVAQNRLASFDVDKLVTHRVSIDDASDAYRLIDQHADETLAVLLDYPRIPSSARSTQGA</sequence>
<keyword evidence="8" id="KW-1185">Reference proteome</keyword>
<evidence type="ECO:0000256" key="3">
    <source>
        <dbReference type="ARBA" id="ARBA00022723"/>
    </source>
</evidence>
<evidence type="ECO:0000313" key="7">
    <source>
        <dbReference type="EMBL" id="REK68837.1"/>
    </source>
</evidence>
<gene>
    <name evidence="7" type="ORF">DX116_18390</name>
</gene>
<evidence type="ECO:0000259" key="6">
    <source>
        <dbReference type="Pfam" id="PF00107"/>
    </source>
</evidence>
<dbReference type="EMBL" id="QUBR01000003">
    <property type="protein sequence ID" value="REK68837.1"/>
    <property type="molecule type" value="Genomic_DNA"/>
</dbReference>
<evidence type="ECO:0000313" key="8">
    <source>
        <dbReference type="Proteomes" id="UP000265581"/>
    </source>
</evidence>
<organism evidence="7 8">
    <name type="scientific">Aeromicrobium endophyticum</name>
    <dbReference type="NCBI Taxonomy" id="2292704"/>
    <lineage>
        <taxon>Bacteria</taxon>
        <taxon>Bacillati</taxon>
        <taxon>Actinomycetota</taxon>
        <taxon>Actinomycetes</taxon>
        <taxon>Propionibacteriales</taxon>
        <taxon>Nocardioidaceae</taxon>
        <taxon>Aeromicrobium</taxon>
    </lineage>
</organism>
<dbReference type="SUPFAM" id="SSF51735">
    <property type="entry name" value="NAD(P)-binding Rossmann-fold domains"/>
    <property type="match status" value="1"/>
</dbReference>
<dbReference type="Gene3D" id="3.90.180.10">
    <property type="entry name" value="Medium-chain alcohol dehydrogenases, catalytic domain"/>
    <property type="match status" value="2"/>
</dbReference>
<dbReference type="AlphaFoldDB" id="A0A371NYR5"/>
<dbReference type="InterPro" id="IPR013149">
    <property type="entry name" value="ADH-like_C"/>
</dbReference>
<reference evidence="7 8" key="1">
    <citation type="submission" date="2018-08" db="EMBL/GenBank/DDBJ databases">
        <title>Aeromicrobium sp. M2KJ-4, whole genome shotgun sequence.</title>
        <authorList>
            <person name="Tuo L."/>
        </authorList>
    </citation>
    <scope>NUCLEOTIDE SEQUENCE [LARGE SCALE GENOMIC DNA]</scope>
    <source>
        <strain evidence="7 8">M2KJ-4</strain>
    </source>
</reference>
<comment type="similarity">
    <text evidence="2">Belongs to the zinc-containing alcohol dehydrogenase family.</text>
</comment>
<dbReference type="Proteomes" id="UP000265581">
    <property type="component" value="Unassembled WGS sequence"/>
</dbReference>
<dbReference type="PANTHER" id="PTHR43350:SF19">
    <property type="entry name" value="D-GULOSIDE 3-DEHYDROGENASE"/>
    <property type="match status" value="1"/>
</dbReference>
<dbReference type="InterPro" id="IPR036291">
    <property type="entry name" value="NAD(P)-bd_dom_sf"/>
</dbReference>
<evidence type="ECO:0000256" key="2">
    <source>
        <dbReference type="ARBA" id="ARBA00008072"/>
    </source>
</evidence>
<dbReference type="GO" id="GO:0016491">
    <property type="term" value="F:oxidoreductase activity"/>
    <property type="evidence" value="ECO:0007669"/>
    <property type="project" value="UniProtKB-KW"/>
</dbReference>